<reference evidence="1" key="1">
    <citation type="journal article" date="2023" name="GigaByte">
        <title>Genome assembly of the bearded iris, Iris pallida Lam.</title>
        <authorList>
            <person name="Bruccoleri R.E."/>
            <person name="Oakeley E.J."/>
            <person name="Faust A.M.E."/>
            <person name="Altorfer M."/>
            <person name="Dessus-Babus S."/>
            <person name="Burckhardt D."/>
            <person name="Oertli M."/>
            <person name="Naumann U."/>
            <person name="Petersen F."/>
            <person name="Wong J."/>
        </authorList>
    </citation>
    <scope>NUCLEOTIDE SEQUENCE</scope>
    <source>
        <strain evidence="1">GSM-AAB239-AS_SAM_17_03QT</strain>
    </source>
</reference>
<protein>
    <submittedName>
        <fullName evidence="1">Uncharacterized protein</fullName>
    </submittedName>
</protein>
<sequence length="65" mass="7406">MYEFLHISHSPYNPSYLPQEAYCKHPSCVLLGSLRPNLMRIPLPAMCDGAIFPKDRSLPFQAKTL</sequence>
<evidence type="ECO:0000313" key="2">
    <source>
        <dbReference type="Proteomes" id="UP001140949"/>
    </source>
</evidence>
<evidence type="ECO:0000313" key="1">
    <source>
        <dbReference type="EMBL" id="KAJ6834734.1"/>
    </source>
</evidence>
<proteinExistence type="predicted"/>
<comment type="caution">
    <text evidence="1">The sequence shown here is derived from an EMBL/GenBank/DDBJ whole genome shotgun (WGS) entry which is preliminary data.</text>
</comment>
<dbReference type="EMBL" id="JANAVB010014199">
    <property type="protein sequence ID" value="KAJ6834734.1"/>
    <property type="molecule type" value="Genomic_DNA"/>
</dbReference>
<gene>
    <name evidence="1" type="ORF">M6B38_333420</name>
</gene>
<keyword evidence="2" id="KW-1185">Reference proteome</keyword>
<organism evidence="1 2">
    <name type="scientific">Iris pallida</name>
    <name type="common">Sweet iris</name>
    <dbReference type="NCBI Taxonomy" id="29817"/>
    <lineage>
        <taxon>Eukaryota</taxon>
        <taxon>Viridiplantae</taxon>
        <taxon>Streptophyta</taxon>
        <taxon>Embryophyta</taxon>
        <taxon>Tracheophyta</taxon>
        <taxon>Spermatophyta</taxon>
        <taxon>Magnoliopsida</taxon>
        <taxon>Liliopsida</taxon>
        <taxon>Asparagales</taxon>
        <taxon>Iridaceae</taxon>
        <taxon>Iridoideae</taxon>
        <taxon>Irideae</taxon>
        <taxon>Iris</taxon>
    </lineage>
</organism>
<reference evidence="1" key="2">
    <citation type="submission" date="2023-04" db="EMBL/GenBank/DDBJ databases">
        <authorList>
            <person name="Bruccoleri R.E."/>
            <person name="Oakeley E.J."/>
            <person name="Faust A.-M."/>
            <person name="Dessus-Babus S."/>
            <person name="Altorfer M."/>
            <person name="Burckhardt D."/>
            <person name="Oertli M."/>
            <person name="Naumann U."/>
            <person name="Petersen F."/>
            <person name="Wong J."/>
        </authorList>
    </citation>
    <scope>NUCLEOTIDE SEQUENCE</scope>
    <source>
        <strain evidence="1">GSM-AAB239-AS_SAM_17_03QT</strain>
        <tissue evidence="1">Leaf</tissue>
    </source>
</reference>
<dbReference type="AlphaFoldDB" id="A0AAX6H1U6"/>
<dbReference type="Proteomes" id="UP001140949">
    <property type="component" value="Unassembled WGS sequence"/>
</dbReference>
<name>A0AAX6H1U6_IRIPA</name>
<accession>A0AAX6H1U6</accession>